<dbReference type="NCBIfam" id="TIGR00197">
    <property type="entry name" value="yjeF_nterm"/>
    <property type="match status" value="1"/>
</dbReference>
<dbReference type="HAMAP" id="MF_01966">
    <property type="entry name" value="NADHX_epimerase"/>
    <property type="match status" value="1"/>
</dbReference>
<feature type="binding site" evidence="17">
    <location>
        <position position="468"/>
    </location>
    <ligand>
        <name>AMP</name>
        <dbReference type="ChEBI" id="CHEBI:456215"/>
    </ligand>
</feature>
<comment type="cofactor">
    <cofactor evidence="17">
        <name>Mg(2+)</name>
        <dbReference type="ChEBI" id="CHEBI:18420"/>
    </cofactor>
</comment>
<feature type="binding site" evidence="17">
    <location>
        <position position="354"/>
    </location>
    <ligand>
        <name>(6S)-NADPHX</name>
        <dbReference type="ChEBI" id="CHEBI:64076"/>
    </ligand>
</feature>
<evidence type="ECO:0000256" key="3">
    <source>
        <dbReference type="ARBA" id="ARBA00006001"/>
    </source>
</evidence>
<feature type="domain" description="YjeF N-terminal" evidence="21">
    <location>
        <begin position="18"/>
        <end position="235"/>
    </location>
</feature>
<feature type="binding site" evidence="18">
    <location>
        <position position="178"/>
    </location>
    <ligand>
        <name>(6S)-NADPHX</name>
        <dbReference type="ChEBI" id="CHEBI:64076"/>
    </ligand>
</feature>
<feature type="binding site" evidence="18">
    <location>
        <position position="181"/>
    </location>
    <ligand>
        <name>K(+)</name>
        <dbReference type="ChEBI" id="CHEBI:29103"/>
    </ligand>
</feature>
<protein>
    <recommendedName>
        <fullName evidence="19">Bifunctional NAD(P)H-hydrate repair enzyme</fullName>
    </recommendedName>
    <alternativeName>
        <fullName evidence="19">Nicotinamide nucleotide repair protein</fullName>
    </alternativeName>
    <domain>
        <recommendedName>
            <fullName evidence="19">ADP-dependent (S)-NAD(P)H-hydrate dehydratase</fullName>
            <ecNumber evidence="19">4.2.1.136</ecNumber>
        </recommendedName>
        <alternativeName>
            <fullName evidence="19">ADP-dependent NAD(P)HX dehydratase</fullName>
        </alternativeName>
    </domain>
    <domain>
        <recommendedName>
            <fullName evidence="19">NAD(P)H-hydrate epimerase</fullName>
            <ecNumber evidence="19">5.1.99.6</ecNumber>
        </recommendedName>
    </domain>
</protein>
<dbReference type="InterPro" id="IPR000631">
    <property type="entry name" value="CARKD"/>
</dbReference>
<feature type="binding site" evidence="17">
    <location>
        <begin position="439"/>
        <end position="443"/>
    </location>
    <ligand>
        <name>AMP</name>
        <dbReference type="ChEBI" id="CHEBI:456215"/>
    </ligand>
</feature>
<dbReference type="PIRSF" id="PIRSF017184">
    <property type="entry name" value="Nnr"/>
    <property type="match status" value="1"/>
</dbReference>
<evidence type="ECO:0000256" key="12">
    <source>
        <dbReference type="ARBA" id="ARBA00023239"/>
    </source>
</evidence>
<dbReference type="GO" id="GO:0052856">
    <property type="term" value="F:NAD(P)HX epimerase activity"/>
    <property type="evidence" value="ECO:0007669"/>
    <property type="project" value="UniProtKB-UniRule"/>
</dbReference>
<keyword evidence="11 18" id="KW-0413">Isomerase</keyword>
<dbReference type="GO" id="GO:0052855">
    <property type="term" value="F:ADP-dependent NAD(P)H-hydrate dehydratase activity"/>
    <property type="evidence" value="ECO:0007669"/>
    <property type="project" value="UniProtKB-UniRule"/>
</dbReference>
<evidence type="ECO:0000256" key="4">
    <source>
        <dbReference type="ARBA" id="ARBA00009524"/>
    </source>
</evidence>
<dbReference type="GO" id="GO:0046496">
    <property type="term" value="P:nicotinamide nucleotide metabolic process"/>
    <property type="evidence" value="ECO:0007669"/>
    <property type="project" value="UniProtKB-UniRule"/>
</dbReference>
<evidence type="ECO:0000256" key="17">
    <source>
        <dbReference type="HAMAP-Rule" id="MF_01965"/>
    </source>
</evidence>
<comment type="subunit">
    <text evidence="17">Homotetramer.</text>
</comment>
<dbReference type="Pfam" id="PF01256">
    <property type="entry name" value="Carb_kinase"/>
    <property type="match status" value="1"/>
</dbReference>
<feature type="binding site" evidence="17">
    <location>
        <position position="404"/>
    </location>
    <ligand>
        <name>(6S)-NADPHX</name>
        <dbReference type="ChEBI" id="CHEBI:64076"/>
    </ligand>
</feature>
<keyword evidence="13" id="KW-0511">Multifunctional enzyme</keyword>
<comment type="similarity">
    <text evidence="4 19">In the C-terminal section; belongs to the NnrD/CARKD family.</text>
</comment>
<keyword evidence="12 17" id="KW-0456">Lyase</keyword>
<reference evidence="22 23" key="1">
    <citation type="submission" date="2017-06" db="EMBL/GenBank/DDBJ databases">
        <title>Genome sequencing of cyanobaciteial culture collection at National Institute for Environmental Studies (NIES).</title>
        <authorList>
            <person name="Hirose Y."/>
            <person name="Shimura Y."/>
            <person name="Fujisawa T."/>
            <person name="Nakamura Y."/>
            <person name="Kawachi M."/>
        </authorList>
    </citation>
    <scope>NUCLEOTIDE SEQUENCE [LARGE SCALE GENOMIC DNA]</scope>
    <source>
        <strain evidence="22 23">NIES-267</strain>
    </source>
</reference>
<accession>A0A1Z4LVL1</accession>
<keyword evidence="5 18" id="KW-0479">Metal-binding</keyword>
<evidence type="ECO:0000256" key="8">
    <source>
        <dbReference type="ARBA" id="ARBA00022857"/>
    </source>
</evidence>
<dbReference type="GO" id="GO:0110051">
    <property type="term" value="P:metabolite repair"/>
    <property type="evidence" value="ECO:0007669"/>
    <property type="project" value="TreeGrafter"/>
</dbReference>
<dbReference type="Gene3D" id="3.40.50.10260">
    <property type="entry name" value="YjeF N-terminal domain"/>
    <property type="match status" value="1"/>
</dbReference>
<dbReference type="InterPro" id="IPR017953">
    <property type="entry name" value="Carbohydrate_kinase_pred_CS"/>
</dbReference>
<keyword evidence="9 18" id="KW-0630">Potassium</keyword>
<dbReference type="InterPro" id="IPR030677">
    <property type="entry name" value="Nnr"/>
</dbReference>
<feature type="binding site" evidence="18">
    <location>
        <begin position="149"/>
        <end position="155"/>
    </location>
    <ligand>
        <name>(6S)-NADPHX</name>
        <dbReference type="ChEBI" id="CHEBI:64076"/>
    </ligand>
</feature>
<keyword evidence="8 17" id="KW-0521">NADP</keyword>
<dbReference type="PROSITE" id="PS51385">
    <property type="entry name" value="YJEF_N"/>
    <property type="match status" value="1"/>
</dbReference>
<feature type="domain" description="YjeF C-terminal" evidence="20">
    <location>
        <begin position="249"/>
        <end position="532"/>
    </location>
</feature>
<comment type="catalytic activity">
    <reaction evidence="16 17 19">
        <text>(6S)-NADPHX + ADP = AMP + phosphate + NADPH + H(+)</text>
        <dbReference type="Rhea" id="RHEA:32235"/>
        <dbReference type="ChEBI" id="CHEBI:15378"/>
        <dbReference type="ChEBI" id="CHEBI:43474"/>
        <dbReference type="ChEBI" id="CHEBI:57783"/>
        <dbReference type="ChEBI" id="CHEBI:64076"/>
        <dbReference type="ChEBI" id="CHEBI:456215"/>
        <dbReference type="ChEBI" id="CHEBI:456216"/>
        <dbReference type="EC" id="4.2.1.136"/>
    </reaction>
</comment>
<comment type="similarity">
    <text evidence="18">Belongs to the NnrE/AIBP family.</text>
</comment>
<gene>
    <name evidence="17" type="primary">nnrD</name>
    <name evidence="18" type="synonym">nnrE</name>
    <name evidence="22" type="ORF">NIES267_47230</name>
</gene>
<dbReference type="PROSITE" id="PS51383">
    <property type="entry name" value="YJEF_C_3"/>
    <property type="match status" value="1"/>
</dbReference>
<evidence type="ECO:0000256" key="11">
    <source>
        <dbReference type="ARBA" id="ARBA00023235"/>
    </source>
</evidence>
<dbReference type="Pfam" id="PF03853">
    <property type="entry name" value="YjeF_N"/>
    <property type="match status" value="1"/>
</dbReference>
<comment type="similarity">
    <text evidence="17">Belongs to the NnrD/CARKD family.</text>
</comment>
<keyword evidence="7 17" id="KW-0067">ATP-binding</keyword>
<dbReference type="EC" id="5.1.99.6" evidence="19"/>
<organism evidence="22 23">
    <name type="scientific">Calothrix parasitica NIES-267</name>
    <dbReference type="NCBI Taxonomy" id="1973488"/>
    <lineage>
        <taxon>Bacteria</taxon>
        <taxon>Bacillati</taxon>
        <taxon>Cyanobacteriota</taxon>
        <taxon>Cyanophyceae</taxon>
        <taxon>Nostocales</taxon>
        <taxon>Calotrichaceae</taxon>
        <taxon>Calothrix</taxon>
    </lineage>
</organism>
<name>A0A1Z4LVL1_9CYAN</name>
<evidence type="ECO:0000313" key="23">
    <source>
        <dbReference type="Proteomes" id="UP000218418"/>
    </source>
</evidence>
<feature type="binding site" evidence="18">
    <location>
        <begin position="84"/>
        <end position="88"/>
    </location>
    <ligand>
        <name>(6S)-NADPHX</name>
        <dbReference type="ChEBI" id="CHEBI:64076"/>
    </ligand>
</feature>
<evidence type="ECO:0000256" key="9">
    <source>
        <dbReference type="ARBA" id="ARBA00022958"/>
    </source>
</evidence>
<evidence type="ECO:0000313" key="22">
    <source>
        <dbReference type="EMBL" id="BAY85224.1"/>
    </source>
</evidence>
<dbReference type="PANTHER" id="PTHR12592:SF0">
    <property type="entry name" value="ATP-DEPENDENT (S)-NAD(P)H-HYDRATE DEHYDRATASE"/>
    <property type="match status" value="1"/>
</dbReference>
<keyword evidence="23" id="KW-1185">Reference proteome</keyword>
<dbReference type="AlphaFoldDB" id="A0A1Z4LVL1"/>
<comment type="catalytic activity">
    <reaction evidence="15 17 19">
        <text>(6S)-NADHX + ADP = AMP + phosphate + NADH + H(+)</text>
        <dbReference type="Rhea" id="RHEA:32223"/>
        <dbReference type="ChEBI" id="CHEBI:15378"/>
        <dbReference type="ChEBI" id="CHEBI:43474"/>
        <dbReference type="ChEBI" id="CHEBI:57945"/>
        <dbReference type="ChEBI" id="CHEBI:64074"/>
        <dbReference type="ChEBI" id="CHEBI:456215"/>
        <dbReference type="ChEBI" id="CHEBI:456216"/>
        <dbReference type="EC" id="4.2.1.136"/>
    </reaction>
</comment>
<dbReference type="InterPro" id="IPR036652">
    <property type="entry name" value="YjeF_N_dom_sf"/>
</dbReference>
<comment type="catalytic activity">
    <reaction evidence="1 18 19">
        <text>(6R)-NADHX = (6S)-NADHX</text>
        <dbReference type="Rhea" id="RHEA:32215"/>
        <dbReference type="ChEBI" id="CHEBI:64074"/>
        <dbReference type="ChEBI" id="CHEBI:64075"/>
        <dbReference type="EC" id="5.1.99.6"/>
    </reaction>
</comment>
<dbReference type="EMBL" id="AP018227">
    <property type="protein sequence ID" value="BAY85224.1"/>
    <property type="molecule type" value="Genomic_DNA"/>
</dbReference>
<comment type="function">
    <text evidence="18">Catalyzes the epimerization of the S- and R-forms of NAD(P)HX, a damaged form of NAD(P)H that is a result of enzymatic or heat-dependent hydration. This is a prerequisite for the S-specific NAD(P)H-hydrate dehydratase to allow the repair of both epimers of NAD(P)HX.</text>
</comment>
<dbReference type="SUPFAM" id="SSF53613">
    <property type="entry name" value="Ribokinase-like"/>
    <property type="match status" value="1"/>
</dbReference>
<keyword evidence="6 17" id="KW-0547">Nucleotide-binding</keyword>
<feature type="binding site" evidence="17">
    <location>
        <position position="469"/>
    </location>
    <ligand>
        <name>(6S)-NADPHX</name>
        <dbReference type="ChEBI" id="CHEBI:64076"/>
    </ligand>
</feature>
<feature type="binding site" evidence="18">
    <location>
        <position position="85"/>
    </location>
    <ligand>
        <name>K(+)</name>
        <dbReference type="ChEBI" id="CHEBI:29103"/>
    </ligand>
</feature>
<evidence type="ECO:0000259" key="21">
    <source>
        <dbReference type="PROSITE" id="PS51385"/>
    </source>
</evidence>
<proteinExistence type="inferred from homology"/>
<comment type="cofactor">
    <cofactor evidence="18 19">
        <name>K(+)</name>
        <dbReference type="ChEBI" id="CHEBI:29103"/>
    </cofactor>
    <text evidence="18 19">Binds 1 potassium ion per subunit.</text>
</comment>
<comment type="catalytic activity">
    <reaction evidence="2 18 19">
        <text>(6R)-NADPHX = (6S)-NADPHX</text>
        <dbReference type="Rhea" id="RHEA:32227"/>
        <dbReference type="ChEBI" id="CHEBI:64076"/>
        <dbReference type="ChEBI" id="CHEBI:64077"/>
        <dbReference type="EC" id="5.1.99.6"/>
    </reaction>
</comment>
<evidence type="ECO:0000256" key="14">
    <source>
        <dbReference type="ARBA" id="ARBA00025153"/>
    </source>
</evidence>
<comment type="function">
    <text evidence="17">Catalyzes the dehydration of the S-form of NAD(P)HX at the expense of ADP, which is converted to AMP. Together with NAD(P)HX epimerase, which catalyzes the epimerization of the S- and R-forms, the enzyme allows the repair of both epimers of NAD(P)HX, a damaged form of NAD(P)H that is a result of enzymatic or heat-dependent hydration.</text>
</comment>
<comment type="similarity">
    <text evidence="3 19">In the N-terminal section; belongs to the NnrE/AIBP family.</text>
</comment>
<evidence type="ECO:0000256" key="6">
    <source>
        <dbReference type="ARBA" id="ARBA00022741"/>
    </source>
</evidence>
<feature type="binding site" evidence="17">
    <location>
        <position position="284"/>
    </location>
    <ligand>
        <name>(6S)-NADPHX</name>
        <dbReference type="ChEBI" id="CHEBI:64076"/>
    </ligand>
</feature>
<keyword evidence="10 17" id="KW-0520">NAD</keyword>
<dbReference type="Proteomes" id="UP000218418">
    <property type="component" value="Chromosome"/>
</dbReference>
<dbReference type="PROSITE" id="PS01050">
    <property type="entry name" value="YJEF_C_2"/>
    <property type="match status" value="1"/>
</dbReference>
<dbReference type="NCBIfam" id="TIGR00196">
    <property type="entry name" value="yjeF_cterm"/>
    <property type="match status" value="1"/>
</dbReference>
<evidence type="ECO:0000256" key="18">
    <source>
        <dbReference type="HAMAP-Rule" id="MF_01966"/>
    </source>
</evidence>
<evidence type="ECO:0000256" key="13">
    <source>
        <dbReference type="ARBA" id="ARBA00023268"/>
    </source>
</evidence>
<dbReference type="GO" id="GO:0046872">
    <property type="term" value="F:metal ion binding"/>
    <property type="evidence" value="ECO:0007669"/>
    <property type="project" value="UniProtKB-UniRule"/>
</dbReference>
<evidence type="ECO:0000256" key="10">
    <source>
        <dbReference type="ARBA" id="ARBA00023027"/>
    </source>
</evidence>
<dbReference type="Gene3D" id="3.40.1190.20">
    <property type="match status" value="1"/>
</dbReference>
<evidence type="ECO:0000256" key="1">
    <source>
        <dbReference type="ARBA" id="ARBA00000013"/>
    </source>
</evidence>
<dbReference type="HAMAP" id="MF_01965">
    <property type="entry name" value="NADHX_dehydratase"/>
    <property type="match status" value="1"/>
</dbReference>
<evidence type="ECO:0000256" key="7">
    <source>
        <dbReference type="ARBA" id="ARBA00022840"/>
    </source>
</evidence>
<feature type="binding site" evidence="18">
    <location>
        <position position="145"/>
    </location>
    <ligand>
        <name>K(+)</name>
        <dbReference type="ChEBI" id="CHEBI:29103"/>
    </ligand>
</feature>
<comment type="function">
    <text evidence="14 19">Bifunctional enzyme that catalyzes the epimerization of the S- and R-forms of NAD(P)HX and the dehydration of the S-form of NAD(P)HX at the expense of ADP, which is converted to AMP. This allows the repair of both epimers of NAD(P)HX, a damaged form of NAD(P)H that is a result of enzymatic or heat-dependent hydration.</text>
</comment>
<evidence type="ECO:0000256" key="15">
    <source>
        <dbReference type="ARBA" id="ARBA00048238"/>
    </source>
</evidence>
<comment type="caution">
    <text evidence="18">Lacks conserved residue(s) required for the propagation of feature annotation.</text>
</comment>
<dbReference type="SUPFAM" id="SSF64153">
    <property type="entry name" value="YjeF N-terminal domain-like"/>
    <property type="match status" value="1"/>
</dbReference>
<dbReference type="PANTHER" id="PTHR12592">
    <property type="entry name" value="ATP-DEPENDENT (S)-NAD(P)H-HYDRATE DEHYDRATASE FAMILY MEMBER"/>
    <property type="match status" value="1"/>
</dbReference>
<dbReference type="GO" id="GO:0005524">
    <property type="term" value="F:ATP binding"/>
    <property type="evidence" value="ECO:0007669"/>
    <property type="project" value="UniProtKB-UniRule"/>
</dbReference>
<dbReference type="CDD" id="cd01171">
    <property type="entry name" value="YXKO-related"/>
    <property type="match status" value="1"/>
</dbReference>
<dbReference type="InterPro" id="IPR004443">
    <property type="entry name" value="YjeF_N_dom"/>
</dbReference>
<evidence type="ECO:0000256" key="16">
    <source>
        <dbReference type="ARBA" id="ARBA00049209"/>
    </source>
</evidence>
<dbReference type="InterPro" id="IPR029056">
    <property type="entry name" value="Ribokinase-like"/>
</dbReference>
<evidence type="ECO:0000256" key="19">
    <source>
        <dbReference type="PIRNR" id="PIRNR017184"/>
    </source>
</evidence>
<evidence type="ECO:0000259" key="20">
    <source>
        <dbReference type="PROSITE" id="PS51383"/>
    </source>
</evidence>
<evidence type="ECO:0000256" key="2">
    <source>
        <dbReference type="ARBA" id="ARBA00000909"/>
    </source>
</evidence>
<sequence>MFNNRELISQVAVTAAQMRDIEARIFAAGIPVAALMEKVAGLITRRVEEILGQGDKVNNYSSPSPPLPLSPSPLRIGILAGPGHNGGDALVVARELYFRGYEVRVYCPIPKLKELTSQHLQYVRSLDIACYESIQNLQDCDFLIDGLFGFGLERDITEPIAGAIHQLNQWNKPVISIDVPSGLHTDTGEILGVGVRATYTLCLGLWKLGLLEDQALEYIGEAELIDFDIQYADVQAVLGEYPKVKRITTASALSTLPLPRQQVTHKYKEGNLLLVCGSRRYAGAAILTGLAARSSGVGLLSIAVPQSLADTMISHLPEALIIRCPETESGAISQLNLPANTDLNKFDAIACGPGITLDADSVVREILDSSKPLLLDADGLNVLASMGTLPTLQKRQALTILTPHAGEFKRLFPDIDVNQNKILAAQEAAKQSGAVVLFKGSKTAIANPQGWVWIIPQSTPALARGGSGDVLTGLLGGLIAQAVSRNLSVEKMVATAAWWHGRAGILAAQERTQLGVDALTLTRYLMPALTSVNR</sequence>
<evidence type="ECO:0000256" key="5">
    <source>
        <dbReference type="ARBA" id="ARBA00022723"/>
    </source>
</evidence>
<dbReference type="EC" id="4.2.1.136" evidence="19"/>
<dbReference type="OrthoDB" id="9806925at2"/>